<comment type="similarity">
    <text evidence="2">Belongs to the GOLPH3/VPS74 family.</text>
</comment>
<dbReference type="EMBL" id="JADGKB010000033">
    <property type="protein sequence ID" value="KAJ3257881.1"/>
    <property type="molecule type" value="Genomic_DNA"/>
</dbReference>
<dbReference type="GO" id="GO:0043001">
    <property type="term" value="P:Golgi to plasma membrane protein transport"/>
    <property type="evidence" value="ECO:0007669"/>
    <property type="project" value="TreeGrafter"/>
</dbReference>
<keyword evidence="5" id="KW-0472">Membrane</keyword>
<dbReference type="Proteomes" id="UP001210925">
    <property type="component" value="Unassembled WGS sequence"/>
</dbReference>
<dbReference type="GO" id="GO:0070273">
    <property type="term" value="F:phosphatidylinositol-4-phosphate binding"/>
    <property type="evidence" value="ECO:0007669"/>
    <property type="project" value="InterPro"/>
</dbReference>
<dbReference type="PANTHER" id="PTHR12704:SF2">
    <property type="entry name" value="GOLGI PHOSPHOPROTEIN 3 HOMOLOG SAURON"/>
    <property type="match status" value="1"/>
</dbReference>
<evidence type="ECO:0000256" key="6">
    <source>
        <dbReference type="SAM" id="MobiDB-lite"/>
    </source>
</evidence>
<evidence type="ECO:0000256" key="5">
    <source>
        <dbReference type="ARBA" id="ARBA00023136"/>
    </source>
</evidence>
<dbReference type="GO" id="GO:0005829">
    <property type="term" value="C:cytosol"/>
    <property type="evidence" value="ECO:0007669"/>
    <property type="project" value="TreeGrafter"/>
</dbReference>
<dbReference type="GO" id="GO:0007030">
    <property type="term" value="P:Golgi organization"/>
    <property type="evidence" value="ECO:0007669"/>
    <property type="project" value="TreeGrafter"/>
</dbReference>
<evidence type="ECO:0000313" key="8">
    <source>
        <dbReference type="Proteomes" id="UP001210925"/>
    </source>
</evidence>
<dbReference type="GO" id="GO:0006890">
    <property type="term" value="P:retrograde vesicle-mediated transport, Golgi to endoplasmic reticulum"/>
    <property type="evidence" value="ECO:0007669"/>
    <property type="project" value="TreeGrafter"/>
</dbReference>
<dbReference type="GO" id="GO:0000139">
    <property type="term" value="C:Golgi membrane"/>
    <property type="evidence" value="ECO:0007669"/>
    <property type="project" value="UniProtKB-SubCell"/>
</dbReference>
<proteinExistence type="inferred from homology"/>
<keyword evidence="3" id="KW-0333">Golgi apparatus</keyword>
<protein>
    <submittedName>
        <fullName evidence="7">Uncharacterized protein</fullName>
    </submittedName>
</protein>
<organism evidence="7 8">
    <name type="scientific">Boothiomyces macroporosus</name>
    <dbReference type="NCBI Taxonomy" id="261099"/>
    <lineage>
        <taxon>Eukaryota</taxon>
        <taxon>Fungi</taxon>
        <taxon>Fungi incertae sedis</taxon>
        <taxon>Chytridiomycota</taxon>
        <taxon>Chytridiomycota incertae sedis</taxon>
        <taxon>Chytridiomycetes</taxon>
        <taxon>Rhizophydiales</taxon>
        <taxon>Terramycetaceae</taxon>
        <taxon>Boothiomyces</taxon>
    </lineage>
</organism>
<keyword evidence="8" id="KW-1185">Reference proteome</keyword>
<evidence type="ECO:0000313" key="7">
    <source>
        <dbReference type="EMBL" id="KAJ3257881.1"/>
    </source>
</evidence>
<dbReference type="Pfam" id="PF05719">
    <property type="entry name" value="GPP34"/>
    <property type="match status" value="1"/>
</dbReference>
<dbReference type="GO" id="GO:0031985">
    <property type="term" value="C:Golgi cisterna"/>
    <property type="evidence" value="ECO:0007669"/>
    <property type="project" value="TreeGrafter"/>
</dbReference>
<feature type="region of interest" description="Disordered" evidence="6">
    <location>
        <begin position="1"/>
        <end position="42"/>
    </location>
</feature>
<dbReference type="GO" id="GO:0005802">
    <property type="term" value="C:trans-Golgi network"/>
    <property type="evidence" value="ECO:0007669"/>
    <property type="project" value="TreeGrafter"/>
</dbReference>
<sequence>MSSGITQRRKINHEETTPSNENVSKDVFEGEDYDEDDSKGNKGRDLTLMEEILLLGLKDNEGLLSFWNDNISYVLRGAILIELSFRNRIATVKDPKKPAFPDRIIQVTDERLTGEVLLDETLRYLKTDNDSVSNWIDLLSETWNLYKIGYQLKQVRERIAKGLVDKGVLRTEKKSFILFDTPTHPVSNPKVKEALIQRIVDALLGRGPPPNRRTIACICAAYAANVLEYAFVGLSHSQREQAFVKVDEMLQEHAQLSEKARNVGTTEIMAG</sequence>
<dbReference type="FunFam" id="1.10.3630.10:FF:000004">
    <property type="entry name" value="Probable VPS74-protein involved in protein-vacuolar targeting"/>
    <property type="match status" value="1"/>
</dbReference>
<evidence type="ECO:0000256" key="1">
    <source>
        <dbReference type="ARBA" id="ARBA00004255"/>
    </source>
</evidence>
<comment type="caution">
    <text evidence="7">The sequence shown here is derived from an EMBL/GenBank/DDBJ whole genome shotgun (WGS) entry which is preliminary data.</text>
</comment>
<keyword evidence="4" id="KW-0446">Lipid-binding</keyword>
<dbReference type="InterPro" id="IPR038261">
    <property type="entry name" value="GPP34-like_sf"/>
</dbReference>
<name>A0AAD5UGW6_9FUNG</name>
<dbReference type="PANTHER" id="PTHR12704">
    <property type="entry name" value="TRANS-GOLGI PROTEIN GMX33"/>
    <property type="match status" value="1"/>
</dbReference>
<dbReference type="Gene3D" id="1.10.3630.10">
    <property type="entry name" value="yeast vps74-n-term truncation variant domain like"/>
    <property type="match status" value="1"/>
</dbReference>
<gene>
    <name evidence="7" type="ORF">HK103_004172</name>
</gene>
<dbReference type="GO" id="GO:0048194">
    <property type="term" value="P:Golgi vesicle budding"/>
    <property type="evidence" value="ECO:0007669"/>
    <property type="project" value="TreeGrafter"/>
</dbReference>
<evidence type="ECO:0000256" key="3">
    <source>
        <dbReference type="ARBA" id="ARBA00023034"/>
    </source>
</evidence>
<dbReference type="AlphaFoldDB" id="A0AAD5UGW6"/>
<comment type="subcellular location">
    <subcellularLocation>
        <location evidence="1">Golgi apparatus membrane</location>
        <topology evidence="1">Peripheral membrane protein</topology>
        <orientation evidence="1">Cytoplasmic side</orientation>
    </subcellularLocation>
</comment>
<dbReference type="InterPro" id="IPR008628">
    <property type="entry name" value="GPP34-like"/>
</dbReference>
<reference evidence="7" key="1">
    <citation type="submission" date="2020-05" db="EMBL/GenBank/DDBJ databases">
        <title>Phylogenomic resolution of chytrid fungi.</title>
        <authorList>
            <person name="Stajich J.E."/>
            <person name="Amses K."/>
            <person name="Simmons R."/>
            <person name="Seto K."/>
            <person name="Myers J."/>
            <person name="Bonds A."/>
            <person name="Quandt C.A."/>
            <person name="Barry K."/>
            <person name="Liu P."/>
            <person name="Grigoriev I."/>
            <person name="Longcore J.E."/>
            <person name="James T.Y."/>
        </authorList>
    </citation>
    <scope>NUCLEOTIDE SEQUENCE</scope>
    <source>
        <strain evidence="7">PLAUS21</strain>
    </source>
</reference>
<evidence type="ECO:0000256" key="2">
    <source>
        <dbReference type="ARBA" id="ARBA00007284"/>
    </source>
</evidence>
<evidence type="ECO:0000256" key="4">
    <source>
        <dbReference type="ARBA" id="ARBA00023121"/>
    </source>
</evidence>
<accession>A0AAD5UGW6</accession>